<keyword evidence="7 8" id="KW-0998">Cell outer membrane</keyword>
<dbReference type="NCBIfam" id="TIGR04057">
    <property type="entry name" value="SusC_RagA_signa"/>
    <property type="match status" value="1"/>
</dbReference>
<dbReference type="Pfam" id="PF07715">
    <property type="entry name" value="Plug"/>
    <property type="match status" value="1"/>
</dbReference>
<dbReference type="Gene3D" id="2.170.130.10">
    <property type="entry name" value="TonB-dependent receptor, plug domain"/>
    <property type="match status" value="1"/>
</dbReference>
<proteinExistence type="inferred from homology"/>
<comment type="similarity">
    <text evidence="8">Belongs to the TonB-dependent receptor family.</text>
</comment>
<dbReference type="Proteomes" id="UP000251402">
    <property type="component" value="Chromosome"/>
</dbReference>
<evidence type="ECO:0000256" key="4">
    <source>
        <dbReference type="ARBA" id="ARBA00022692"/>
    </source>
</evidence>
<feature type="domain" description="TonB-dependent receptor plug" evidence="10">
    <location>
        <begin position="120"/>
        <end position="251"/>
    </location>
</feature>
<evidence type="ECO:0000259" key="10">
    <source>
        <dbReference type="Pfam" id="PF07715"/>
    </source>
</evidence>
<comment type="subcellular location">
    <subcellularLocation>
        <location evidence="1 8">Cell outer membrane</location>
        <topology evidence="1 8">Multi-pass membrane protein</topology>
    </subcellularLocation>
</comment>
<evidence type="ECO:0000256" key="8">
    <source>
        <dbReference type="PROSITE-ProRule" id="PRU01360"/>
    </source>
</evidence>
<keyword evidence="4 8" id="KW-0812">Transmembrane</keyword>
<evidence type="ECO:0000256" key="9">
    <source>
        <dbReference type="SAM" id="SignalP"/>
    </source>
</evidence>
<dbReference type="InterPro" id="IPR012910">
    <property type="entry name" value="Plug_dom"/>
</dbReference>
<dbReference type="KEGG" id="mrub:DEO27_016620"/>
<keyword evidence="6 8" id="KW-0472">Membrane</keyword>
<dbReference type="RefSeq" id="WP_112567884.1">
    <property type="nucleotide sequence ID" value="NZ_CP043450.1"/>
</dbReference>
<evidence type="ECO:0000256" key="7">
    <source>
        <dbReference type="ARBA" id="ARBA00023237"/>
    </source>
</evidence>
<evidence type="ECO:0000256" key="5">
    <source>
        <dbReference type="ARBA" id="ARBA00022729"/>
    </source>
</evidence>
<dbReference type="PROSITE" id="PS52016">
    <property type="entry name" value="TONB_DEPENDENT_REC_3"/>
    <property type="match status" value="1"/>
</dbReference>
<dbReference type="PANTHER" id="PTHR30069:SF29">
    <property type="entry name" value="HEMOGLOBIN AND HEMOGLOBIN-HAPTOGLOBIN-BINDING PROTEIN 1-RELATED"/>
    <property type="match status" value="1"/>
</dbReference>
<evidence type="ECO:0000256" key="6">
    <source>
        <dbReference type="ARBA" id="ARBA00023136"/>
    </source>
</evidence>
<reference evidence="11" key="1">
    <citation type="submission" date="2019-08" db="EMBL/GenBank/DDBJ databases">
        <title>Comparative genome analysis confer to the adaptation heavy metal polluted environment.</title>
        <authorList>
            <person name="Li Y."/>
        </authorList>
    </citation>
    <scope>NUCLEOTIDE SEQUENCE [LARGE SCALE GENOMIC DNA]</scope>
    <source>
        <strain evidence="11">P1</strain>
    </source>
</reference>
<dbReference type="OrthoDB" id="9768177at2"/>
<accession>A0A5C1I2U0</accession>
<dbReference type="EMBL" id="CP043450">
    <property type="protein sequence ID" value="QEM11580.1"/>
    <property type="molecule type" value="Genomic_DNA"/>
</dbReference>
<dbReference type="PANTHER" id="PTHR30069">
    <property type="entry name" value="TONB-DEPENDENT OUTER MEMBRANE RECEPTOR"/>
    <property type="match status" value="1"/>
</dbReference>
<organism evidence="11 12">
    <name type="scientific">Mucilaginibacter rubeus</name>
    <dbReference type="NCBI Taxonomy" id="2027860"/>
    <lineage>
        <taxon>Bacteria</taxon>
        <taxon>Pseudomonadati</taxon>
        <taxon>Bacteroidota</taxon>
        <taxon>Sphingobacteriia</taxon>
        <taxon>Sphingobacteriales</taxon>
        <taxon>Sphingobacteriaceae</taxon>
        <taxon>Mucilaginibacter</taxon>
    </lineage>
</organism>
<keyword evidence="2 8" id="KW-0813">Transport</keyword>
<keyword evidence="5 9" id="KW-0732">Signal</keyword>
<dbReference type="GO" id="GO:0015344">
    <property type="term" value="F:siderophore uptake transmembrane transporter activity"/>
    <property type="evidence" value="ECO:0007669"/>
    <property type="project" value="TreeGrafter"/>
</dbReference>
<evidence type="ECO:0000256" key="1">
    <source>
        <dbReference type="ARBA" id="ARBA00004571"/>
    </source>
</evidence>
<dbReference type="Pfam" id="PF13715">
    <property type="entry name" value="CarbopepD_reg_2"/>
    <property type="match status" value="1"/>
</dbReference>
<evidence type="ECO:0000313" key="12">
    <source>
        <dbReference type="Proteomes" id="UP000251402"/>
    </source>
</evidence>
<dbReference type="InterPro" id="IPR023996">
    <property type="entry name" value="TonB-dep_OMP_SusC/RagA"/>
</dbReference>
<dbReference type="InterPro" id="IPR039426">
    <property type="entry name" value="TonB-dep_rcpt-like"/>
</dbReference>
<keyword evidence="3 8" id="KW-1134">Transmembrane beta strand</keyword>
<dbReference type="InterPro" id="IPR008969">
    <property type="entry name" value="CarboxyPept-like_regulatory"/>
</dbReference>
<dbReference type="InterPro" id="IPR036942">
    <property type="entry name" value="Beta-barrel_TonB_sf"/>
</dbReference>
<dbReference type="NCBIfam" id="TIGR04056">
    <property type="entry name" value="OMP_RagA_SusC"/>
    <property type="match status" value="1"/>
</dbReference>
<sequence>MGKILRIALLFSFMFVCIRGMAQNQGTVVQGTVSDEKGVTLPGVTVAVKDSKTTVITDVDGKFRLTLPANAKMLVFTFIGAEKQEVAIGSKTTFTITLKSTTTALTDVNVVAIGYGSQRRQDVNGAISSVKAADIANIPQPSIDQLLQGKAAGLTITQNSGAPGSSTSVRVRGVTSLSLSNEPLYVIDGVPISGDATNKSTSGRSPQLTTNNDENAVSPLALINPSDIESIDVLKDASATAIYGSRASNGVIIITTKRGKNGSARVNYDGYVGYQEQGKFLKMMNLQQYATLQNAMADVIGTQKRGEFADPSLLGNGTNWQHEIFRNAPMQSHQVSISGGKEGTDYYISGGYLRQLGTILGNDFTRYTIRTNINSQVKDWLKVGTTISGSRTNQNVSIGDNNGVIYGALLSAPDQSVRNADGSFSGPLPQANQQGGQINPVAQALDIYNNLVRSNFNGGVYAEMKFTRDLSLRSQVNGDFNWSNAKIFQPSYTYGPLFVNPTAKLNEYIANTVYWGWQEYLNYNHTFGKKHNVVGLLGYEVNESTWGGVDAGVQNFLGNDLKTLNLGDAKTATNGEYKDGQALESQFARAIYTYNNRYSITATIRRDKSSKFAEGHQVGYFPSFAVSWRLSEEPFFSGIKTFADNVKLRVGYGQVGNQAVPNYLYGSALNSLTTGLGTGFTIDKVANPNLTWETAIQTDIGIDFSLFGRIDASVDYFDKTSKNFLFQASLPAFLLGQSAEYSGTGVIAPPYVNGGKLYNRGVEFTINSRNIATTNFRWNTTLIFSKYKNKVVSLANGVPFINRSVGVSFLSLPVTRTVAGGPVGEFYGYEVQGIFETADQLRNAPIQFGRPVANNSAGTWLGDVQYKDLNHDGKIDEADQTSLGSGNPKFTYGITNSFSYKSFDLSFFLNGSYGAKIFNVLNYSISGLSGLYQNQLASVANFWTPQNANSNIPAPRGGDNPNLKNSDRFIESGSFLRVQNVSLGYNLPLSWIRHIKLNRLKVYVSGQNLYVFTPYKGLDPEIGSINQDAFLNGVDIGRYPSPRTITFGLNAEF</sequence>
<dbReference type="InterPro" id="IPR037066">
    <property type="entry name" value="Plug_dom_sf"/>
</dbReference>
<dbReference type="SUPFAM" id="SSF56935">
    <property type="entry name" value="Porins"/>
    <property type="match status" value="1"/>
</dbReference>
<evidence type="ECO:0000313" key="11">
    <source>
        <dbReference type="EMBL" id="QEM11580.1"/>
    </source>
</evidence>
<dbReference type="AlphaFoldDB" id="A0A5C1I2U0"/>
<evidence type="ECO:0000256" key="2">
    <source>
        <dbReference type="ARBA" id="ARBA00022448"/>
    </source>
</evidence>
<keyword evidence="12" id="KW-1185">Reference proteome</keyword>
<dbReference type="Gene3D" id="2.40.170.20">
    <property type="entry name" value="TonB-dependent receptor, beta-barrel domain"/>
    <property type="match status" value="1"/>
</dbReference>
<name>A0A5C1I2U0_9SPHI</name>
<feature type="chain" id="PRO_5022707214" evidence="9">
    <location>
        <begin position="23"/>
        <end position="1053"/>
    </location>
</feature>
<dbReference type="Gene3D" id="2.60.40.1120">
    <property type="entry name" value="Carboxypeptidase-like, regulatory domain"/>
    <property type="match status" value="1"/>
</dbReference>
<dbReference type="GO" id="GO:0044718">
    <property type="term" value="P:siderophore transmembrane transport"/>
    <property type="evidence" value="ECO:0007669"/>
    <property type="project" value="TreeGrafter"/>
</dbReference>
<feature type="signal peptide" evidence="9">
    <location>
        <begin position="1"/>
        <end position="22"/>
    </location>
</feature>
<evidence type="ECO:0000256" key="3">
    <source>
        <dbReference type="ARBA" id="ARBA00022452"/>
    </source>
</evidence>
<dbReference type="SUPFAM" id="SSF49464">
    <property type="entry name" value="Carboxypeptidase regulatory domain-like"/>
    <property type="match status" value="1"/>
</dbReference>
<dbReference type="InterPro" id="IPR023997">
    <property type="entry name" value="TonB-dep_OMP_SusC/RagA_CS"/>
</dbReference>
<dbReference type="GO" id="GO:0009279">
    <property type="term" value="C:cell outer membrane"/>
    <property type="evidence" value="ECO:0007669"/>
    <property type="project" value="UniProtKB-SubCell"/>
</dbReference>
<protein>
    <submittedName>
        <fullName evidence="11">TonB-dependent receptor</fullName>
    </submittedName>
</protein>
<keyword evidence="11" id="KW-0675">Receptor</keyword>
<gene>
    <name evidence="11" type="ORF">DEO27_016620</name>
</gene>